<dbReference type="InterPro" id="IPR002842">
    <property type="entry name" value="ATPase_V1_Esu"/>
</dbReference>
<evidence type="ECO:0000256" key="3">
    <source>
        <dbReference type="ARBA" id="ARBA00023065"/>
    </source>
</evidence>
<keyword evidence="2 4" id="KW-0813">Transport</keyword>
<dbReference type="SUPFAM" id="SSF160527">
    <property type="entry name" value="V-type ATPase subunit E-like"/>
    <property type="match status" value="1"/>
</dbReference>
<comment type="function">
    <text evidence="4">Produces ATP from ADP in the presence of a proton gradient across the membrane.</text>
</comment>
<dbReference type="GO" id="GO:0005524">
    <property type="term" value="F:ATP binding"/>
    <property type="evidence" value="ECO:0007669"/>
    <property type="project" value="UniProtKB-UniRule"/>
</dbReference>
<dbReference type="Pfam" id="PF01991">
    <property type="entry name" value="vATP-synt_E"/>
    <property type="match status" value="1"/>
</dbReference>
<keyword evidence="5" id="KW-0175">Coiled coil</keyword>
<dbReference type="GO" id="GO:0046961">
    <property type="term" value="F:proton-transporting ATPase activity, rotational mechanism"/>
    <property type="evidence" value="ECO:0007669"/>
    <property type="project" value="InterPro"/>
</dbReference>
<comment type="similarity">
    <text evidence="1 4">Belongs to the V-ATPase E subunit family.</text>
</comment>
<name>A0A497E3G8_UNCAE</name>
<dbReference type="AlphaFoldDB" id="A0A497E3G8"/>
<comment type="caution">
    <text evidence="6">The sequence shown here is derived from an EMBL/GenBank/DDBJ whole genome shotgun (WGS) entry which is preliminary data.</text>
</comment>
<dbReference type="Gene3D" id="1.20.5.620">
    <property type="entry name" value="F1F0 ATP synthase subunit B, membrane domain"/>
    <property type="match status" value="1"/>
</dbReference>
<proteinExistence type="inferred from homology"/>
<evidence type="ECO:0000256" key="5">
    <source>
        <dbReference type="SAM" id="Coils"/>
    </source>
</evidence>
<accession>A0A497E3G8</accession>
<keyword evidence="3 4" id="KW-0406">Ion transport</keyword>
<evidence type="ECO:0000256" key="1">
    <source>
        <dbReference type="ARBA" id="ARBA00005901"/>
    </source>
</evidence>
<dbReference type="Proteomes" id="UP000279422">
    <property type="component" value="Unassembled WGS sequence"/>
</dbReference>
<dbReference type="GO" id="GO:0033178">
    <property type="term" value="C:proton-transporting two-sector ATPase complex, catalytic domain"/>
    <property type="evidence" value="ECO:0007669"/>
    <property type="project" value="InterPro"/>
</dbReference>
<evidence type="ECO:0000313" key="6">
    <source>
        <dbReference type="EMBL" id="RLE09018.1"/>
    </source>
</evidence>
<dbReference type="HAMAP" id="MF_00311">
    <property type="entry name" value="ATP_synth_E_arch"/>
    <property type="match status" value="1"/>
</dbReference>
<dbReference type="Gene3D" id="3.30.2320.30">
    <property type="entry name" value="ATP synthase, E subunit, C-terminal"/>
    <property type="match status" value="1"/>
</dbReference>
<dbReference type="GO" id="GO:0046933">
    <property type="term" value="F:proton-transporting ATP synthase activity, rotational mechanism"/>
    <property type="evidence" value="ECO:0007669"/>
    <property type="project" value="UniProtKB-UniRule"/>
</dbReference>
<reference evidence="6 7" key="1">
    <citation type="submission" date="2018-06" db="EMBL/GenBank/DDBJ databases">
        <title>Extensive metabolic versatility and redundancy in microbially diverse, dynamic hydrothermal sediments.</title>
        <authorList>
            <person name="Dombrowski N."/>
            <person name="Teske A."/>
            <person name="Baker B.J."/>
        </authorList>
    </citation>
    <scope>NUCLEOTIDE SEQUENCE [LARGE SCALE GENOMIC DNA]</scope>
    <source>
        <strain evidence="6">B47_G16</strain>
    </source>
</reference>
<protein>
    <recommendedName>
        <fullName evidence="4">V-type proton ATPase subunit E</fullName>
    </recommendedName>
    <alternativeName>
        <fullName evidence="4">V-ATPase subunit E</fullName>
    </alternativeName>
</protein>
<keyword evidence="4" id="KW-0066">ATP synthesis</keyword>
<evidence type="ECO:0000256" key="2">
    <source>
        <dbReference type="ARBA" id="ARBA00022448"/>
    </source>
</evidence>
<organism evidence="6 7">
    <name type="scientific">Aerophobetes bacterium</name>
    <dbReference type="NCBI Taxonomy" id="2030807"/>
    <lineage>
        <taxon>Bacteria</taxon>
        <taxon>Candidatus Aerophobota</taxon>
    </lineage>
</organism>
<dbReference type="EMBL" id="QMPZ01000068">
    <property type="protein sequence ID" value="RLE09018.1"/>
    <property type="molecule type" value="Genomic_DNA"/>
</dbReference>
<keyword evidence="4" id="KW-0375">Hydrogen ion transport</keyword>
<evidence type="ECO:0000256" key="4">
    <source>
        <dbReference type="HAMAP-Rule" id="MF_00311"/>
    </source>
</evidence>
<dbReference type="GO" id="GO:0042777">
    <property type="term" value="P:proton motive force-driven plasma membrane ATP synthesis"/>
    <property type="evidence" value="ECO:0007669"/>
    <property type="project" value="UniProtKB-UniRule"/>
</dbReference>
<feature type="coiled-coil region" evidence="5">
    <location>
        <begin position="11"/>
        <end position="46"/>
    </location>
</feature>
<evidence type="ECO:0000313" key="7">
    <source>
        <dbReference type="Proteomes" id="UP000279422"/>
    </source>
</evidence>
<dbReference type="InterPro" id="IPR038495">
    <property type="entry name" value="ATPase_E_C"/>
</dbReference>
<sequence>MGIDDIIKKIRTDASNKVESLRKEALEEKERIIEEARKEADKVREDIINRFRKEAEAEKMGMVIRARMEEKKKLLSLKRELMSEAFKQAEKELSNLDREEYLKLMKELLIRAVDSEDEEVLVSPRDEAWMRTDFMDEVRKKLNDRIGGSPPLSPKLDEGERGFILKKKGIQINYTFSALFASLKEKLEIEVARMLFSP</sequence>
<gene>
    <name evidence="4" type="primary">atpE</name>
    <name evidence="6" type="ORF">DRJ00_05265</name>
</gene>